<evidence type="ECO:0000256" key="5">
    <source>
        <dbReference type="PROSITE-ProRule" id="PRU00278"/>
    </source>
</evidence>
<evidence type="ECO:0000313" key="8">
    <source>
        <dbReference type="EMBL" id="CAD5108979.1"/>
    </source>
</evidence>
<comment type="caution">
    <text evidence="8">The sequence shown here is derived from an EMBL/GenBank/DDBJ whole genome shotgun (WGS) entry which is preliminary data.</text>
</comment>
<organism evidence="8 9">
    <name type="scientific">Zestomonas carbonaria</name>
    <dbReference type="NCBI Taxonomy" id="2762745"/>
    <lineage>
        <taxon>Bacteria</taxon>
        <taxon>Pseudomonadati</taxon>
        <taxon>Pseudomonadota</taxon>
        <taxon>Gammaproteobacteria</taxon>
        <taxon>Pseudomonadales</taxon>
        <taxon>Pseudomonadaceae</taxon>
        <taxon>Zestomonas</taxon>
    </lineage>
</organism>
<dbReference type="InterPro" id="IPR050245">
    <property type="entry name" value="PrsA_foldase"/>
</dbReference>
<proteinExistence type="inferred from homology"/>
<dbReference type="Gene3D" id="1.10.4030.10">
    <property type="entry name" value="Porin chaperone SurA, peptide-binding domain"/>
    <property type="match status" value="1"/>
</dbReference>
<keyword evidence="6" id="KW-0732">Signal</keyword>
<evidence type="ECO:0000256" key="1">
    <source>
        <dbReference type="ARBA" id="ARBA00000971"/>
    </source>
</evidence>
<dbReference type="Proteomes" id="UP000583387">
    <property type="component" value="Unassembled WGS sequence"/>
</dbReference>
<feature type="signal peptide" evidence="6">
    <location>
        <begin position="1"/>
        <end position="21"/>
    </location>
</feature>
<keyword evidence="4 5" id="KW-0697">Rotamase</keyword>
<evidence type="ECO:0000256" key="6">
    <source>
        <dbReference type="SAM" id="SignalP"/>
    </source>
</evidence>
<dbReference type="PANTHER" id="PTHR47245:SF2">
    <property type="entry name" value="PEPTIDYL-PROLYL CIS-TRANS ISOMERASE HP_0175-RELATED"/>
    <property type="match status" value="1"/>
</dbReference>
<dbReference type="PANTHER" id="PTHR47245">
    <property type="entry name" value="PEPTIDYLPROLYL ISOMERASE"/>
    <property type="match status" value="1"/>
</dbReference>
<keyword evidence="5 8" id="KW-0413">Isomerase</keyword>
<protein>
    <recommendedName>
        <fullName evidence="3">peptidylprolyl isomerase</fullName>
        <ecNumber evidence="3">5.2.1.8</ecNumber>
    </recommendedName>
</protein>
<dbReference type="Pfam" id="PF13624">
    <property type="entry name" value="SurA_N_3"/>
    <property type="match status" value="1"/>
</dbReference>
<feature type="chain" id="PRO_5031297275" description="peptidylprolyl isomerase" evidence="6">
    <location>
        <begin position="22"/>
        <end position="316"/>
    </location>
</feature>
<dbReference type="EC" id="5.2.1.8" evidence="3"/>
<dbReference type="InterPro" id="IPR023058">
    <property type="entry name" value="PPIase_PpiC_CS"/>
</dbReference>
<comment type="catalytic activity">
    <reaction evidence="1">
        <text>[protein]-peptidylproline (omega=180) = [protein]-peptidylproline (omega=0)</text>
        <dbReference type="Rhea" id="RHEA:16237"/>
        <dbReference type="Rhea" id="RHEA-COMP:10747"/>
        <dbReference type="Rhea" id="RHEA-COMP:10748"/>
        <dbReference type="ChEBI" id="CHEBI:83833"/>
        <dbReference type="ChEBI" id="CHEBI:83834"/>
        <dbReference type="EC" id="5.2.1.8"/>
    </reaction>
</comment>
<evidence type="ECO:0000256" key="3">
    <source>
        <dbReference type="ARBA" id="ARBA00013194"/>
    </source>
</evidence>
<keyword evidence="9" id="KW-1185">Reference proteome</keyword>
<name>A0A7U7EPU8_9GAMM</name>
<dbReference type="RefSeq" id="WP_187672294.1">
    <property type="nucleotide sequence ID" value="NZ_CAJFCI010000067.1"/>
</dbReference>
<dbReference type="InterPro" id="IPR046357">
    <property type="entry name" value="PPIase_dom_sf"/>
</dbReference>
<dbReference type="InterPro" id="IPR000297">
    <property type="entry name" value="PPIase_PpiC"/>
</dbReference>
<dbReference type="GO" id="GO:0003755">
    <property type="term" value="F:peptidyl-prolyl cis-trans isomerase activity"/>
    <property type="evidence" value="ECO:0007669"/>
    <property type="project" value="UniProtKB-KW"/>
</dbReference>
<feature type="domain" description="PpiC" evidence="7">
    <location>
        <begin position="170"/>
        <end position="268"/>
    </location>
</feature>
<dbReference type="PROSITE" id="PS01096">
    <property type="entry name" value="PPIC_PPIASE_1"/>
    <property type="match status" value="1"/>
</dbReference>
<dbReference type="PROSITE" id="PS50198">
    <property type="entry name" value="PPIC_PPIASE_2"/>
    <property type="match status" value="1"/>
</dbReference>
<dbReference type="InterPro" id="IPR027304">
    <property type="entry name" value="Trigger_fact/SurA_dom_sf"/>
</dbReference>
<evidence type="ECO:0000256" key="2">
    <source>
        <dbReference type="ARBA" id="ARBA00007656"/>
    </source>
</evidence>
<evidence type="ECO:0000256" key="4">
    <source>
        <dbReference type="ARBA" id="ARBA00023110"/>
    </source>
</evidence>
<evidence type="ECO:0000313" key="9">
    <source>
        <dbReference type="Proteomes" id="UP000583387"/>
    </source>
</evidence>
<evidence type="ECO:0000259" key="7">
    <source>
        <dbReference type="PROSITE" id="PS50198"/>
    </source>
</evidence>
<gene>
    <name evidence="8" type="primary">surA_2</name>
    <name evidence="8" type="ORF">PSEWESI4_03275</name>
</gene>
<dbReference type="Gene3D" id="3.10.50.40">
    <property type="match status" value="1"/>
</dbReference>
<dbReference type="AlphaFoldDB" id="A0A7U7EPU8"/>
<accession>A0A7U7EPU8</accession>
<comment type="similarity">
    <text evidence="2">Belongs to the PpiC/parvulin rotamase family.</text>
</comment>
<reference evidence="8 9" key="1">
    <citation type="submission" date="2020-08" db="EMBL/GenBank/DDBJ databases">
        <authorList>
            <person name="Criscuolo A."/>
        </authorList>
    </citation>
    <scope>NUCLEOTIDE SEQUENCE [LARGE SCALE GENOMIC DNA]</scope>
    <source>
        <strain evidence="8">CIP111764</strain>
    </source>
</reference>
<dbReference type="EMBL" id="CAJFCI010000067">
    <property type="protein sequence ID" value="CAD5108979.1"/>
    <property type="molecule type" value="Genomic_DNA"/>
</dbReference>
<dbReference type="SUPFAM" id="SSF54534">
    <property type="entry name" value="FKBP-like"/>
    <property type="match status" value="1"/>
</dbReference>
<dbReference type="Pfam" id="PF00639">
    <property type="entry name" value="Rotamase"/>
    <property type="match status" value="1"/>
</dbReference>
<dbReference type="SUPFAM" id="SSF109998">
    <property type="entry name" value="Triger factor/SurA peptide-binding domain-like"/>
    <property type="match status" value="1"/>
</dbReference>
<sequence>MNAIVLAVVLLFSLPSALASAQGTGTAARVNGTDISYFRLERYFADYLKAEGRSVASIRNPRAYARLRDDALQQLIDKELLWQEAQRRGVTVDDQRVLAELAATKAAFRTPEAFERRLGEAGFDEAGYLDYLRRELVASRMLEELSEPKAVSEEEVRHALEELRPRLERPEQVHARHILLKVSDEPGAAEVRERLLELRRQIADGADFAELARRHSEDGSAAQGGDLGFFTRGTMVAPFEQAAFALRPGETSQPVRTRYGWHLIEVVSHRPPEPLDEDRGLAMARQFLLQQRQRDAREDALRRLRDAGRIEVLGRR</sequence>